<dbReference type="EMBL" id="FNGX01000002">
    <property type="protein sequence ID" value="SDL44305.1"/>
    <property type="molecule type" value="Genomic_DNA"/>
</dbReference>
<feature type="site" description="Contributes to redox potential value" evidence="9">
    <location>
        <position position="29"/>
    </location>
</feature>
<dbReference type="Proteomes" id="UP000183162">
    <property type="component" value="Unassembled WGS sequence"/>
</dbReference>
<keyword evidence="4" id="KW-0249">Electron transport</keyword>
<evidence type="ECO:0000256" key="5">
    <source>
        <dbReference type="ARBA" id="ARBA00023157"/>
    </source>
</evidence>
<dbReference type="CDD" id="cd02947">
    <property type="entry name" value="TRX_family"/>
    <property type="match status" value="1"/>
</dbReference>
<evidence type="ECO:0000256" key="6">
    <source>
        <dbReference type="ARBA" id="ARBA00023284"/>
    </source>
</evidence>
<dbReference type="FunFam" id="3.40.30.10:FF:000001">
    <property type="entry name" value="Thioredoxin"/>
    <property type="match status" value="1"/>
</dbReference>
<feature type="domain" description="Thioredoxin" evidence="11">
    <location>
        <begin position="1"/>
        <end position="103"/>
    </location>
</feature>
<dbReference type="PRINTS" id="PR00421">
    <property type="entry name" value="THIOREDOXIN"/>
</dbReference>
<reference evidence="12 13" key="1">
    <citation type="submission" date="2016-10" db="EMBL/GenBank/DDBJ databases">
        <authorList>
            <person name="de Groot N.N."/>
        </authorList>
    </citation>
    <scope>NUCLEOTIDE SEQUENCE [LARGE SCALE GENOMIC DNA]</scope>
    <source>
        <strain evidence="12 13">Sb09</strain>
    </source>
</reference>
<dbReference type="PANTHER" id="PTHR45663:SF11">
    <property type="entry name" value="GEO12009P1"/>
    <property type="match status" value="1"/>
</dbReference>
<dbReference type="OrthoDB" id="9790390at2"/>
<feature type="site" description="Deprotonates C-terminal active site Cys" evidence="9">
    <location>
        <position position="22"/>
    </location>
</feature>
<feature type="active site" description="Nucleophile" evidence="9">
    <location>
        <position position="31"/>
    </location>
</feature>
<evidence type="ECO:0000256" key="2">
    <source>
        <dbReference type="ARBA" id="ARBA00020570"/>
    </source>
</evidence>
<dbReference type="RefSeq" id="WP_074566492.1">
    <property type="nucleotide sequence ID" value="NZ_FNGX01000002.1"/>
</dbReference>
<sequence length="103" mass="11438">MVKQITTKSFEQDIQSGVTLVDFGATWCPPCQMMEPIIEELSDEFSGRANVSKVDVDESPELAQQFNIRSIPTVILFKDGKLVDATLGVQPKKVLSDKIESHL</sequence>
<accession>A0A1G9K4M1</accession>
<dbReference type="InterPro" id="IPR036249">
    <property type="entry name" value="Thioredoxin-like_sf"/>
</dbReference>
<evidence type="ECO:0000313" key="13">
    <source>
        <dbReference type="Proteomes" id="UP000183162"/>
    </source>
</evidence>
<comment type="similarity">
    <text evidence="1 8">Belongs to the thioredoxin family.</text>
</comment>
<dbReference type="InterPro" id="IPR005746">
    <property type="entry name" value="Thioredoxin"/>
</dbReference>
<evidence type="ECO:0000256" key="1">
    <source>
        <dbReference type="ARBA" id="ARBA00008987"/>
    </source>
</evidence>
<evidence type="ECO:0000313" key="12">
    <source>
        <dbReference type="EMBL" id="SDL44305.1"/>
    </source>
</evidence>
<dbReference type="Gene3D" id="3.40.30.10">
    <property type="entry name" value="Glutaredoxin"/>
    <property type="match status" value="1"/>
</dbReference>
<evidence type="ECO:0000256" key="4">
    <source>
        <dbReference type="ARBA" id="ARBA00022982"/>
    </source>
</evidence>
<dbReference type="NCBIfam" id="TIGR01068">
    <property type="entry name" value="thioredoxin"/>
    <property type="match status" value="1"/>
</dbReference>
<feature type="disulfide bond" description="Redox-active" evidence="10">
    <location>
        <begin position="28"/>
        <end position="31"/>
    </location>
</feature>
<dbReference type="AlphaFoldDB" id="A0A1G9K4M1"/>
<gene>
    <name evidence="12" type="ORF">SAMN05216400_0666</name>
</gene>
<dbReference type="Pfam" id="PF00085">
    <property type="entry name" value="Thioredoxin"/>
    <property type="match status" value="1"/>
</dbReference>
<dbReference type="GO" id="GO:0015035">
    <property type="term" value="F:protein-disulfide reductase activity"/>
    <property type="evidence" value="ECO:0007669"/>
    <property type="project" value="UniProtKB-UniRule"/>
</dbReference>
<feature type="active site" description="Nucleophile" evidence="9">
    <location>
        <position position="28"/>
    </location>
</feature>
<dbReference type="InterPro" id="IPR013766">
    <property type="entry name" value="Thioredoxin_domain"/>
</dbReference>
<proteinExistence type="inferred from homology"/>
<keyword evidence="3" id="KW-0813">Transport</keyword>
<evidence type="ECO:0000256" key="9">
    <source>
        <dbReference type="PIRSR" id="PIRSR000077-1"/>
    </source>
</evidence>
<dbReference type="GO" id="GO:0005737">
    <property type="term" value="C:cytoplasm"/>
    <property type="evidence" value="ECO:0007669"/>
    <property type="project" value="TreeGrafter"/>
</dbReference>
<keyword evidence="6 10" id="KW-0676">Redox-active center</keyword>
<evidence type="ECO:0000256" key="3">
    <source>
        <dbReference type="ARBA" id="ARBA00022448"/>
    </source>
</evidence>
<evidence type="ECO:0000256" key="7">
    <source>
        <dbReference type="NCBIfam" id="TIGR01068"/>
    </source>
</evidence>
<evidence type="ECO:0000256" key="10">
    <source>
        <dbReference type="PIRSR" id="PIRSR000077-4"/>
    </source>
</evidence>
<organism evidence="12 13">
    <name type="scientific">Streptococcus equinus</name>
    <name type="common">Streptococcus bovis</name>
    <dbReference type="NCBI Taxonomy" id="1335"/>
    <lineage>
        <taxon>Bacteria</taxon>
        <taxon>Bacillati</taxon>
        <taxon>Bacillota</taxon>
        <taxon>Bacilli</taxon>
        <taxon>Lactobacillales</taxon>
        <taxon>Streptococcaceae</taxon>
        <taxon>Streptococcus</taxon>
    </lineage>
</organism>
<evidence type="ECO:0000259" key="11">
    <source>
        <dbReference type="PROSITE" id="PS51352"/>
    </source>
</evidence>
<dbReference type="PIRSF" id="PIRSF000077">
    <property type="entry name" value="Thioredoxin"/>
    <property type="match status" value="1"/>
</dbReference>
<protein>
    <recommendedName>
        <fullName evidence="2 7">Thioredoxin</fullName>
    </recommendedName>
</protein>
<feature type="site" description="Contributes to redox potential value" evidence="9">
    <location>
        <position position="30"/>
    </location>
</feature>
<name>A0A1G9K4M1_STREI</name>
<dbReference type="PROSITE" id="PS51352">
    <property type="entry name" value="THIOREDOXIN_2"/>
    <property type="match status" value="1"/>
</dbReference>
<evidence type="ECO:0000256" key="8">
    <source>
        <dbReference type="PIRNR" id="PIRNR000077"/>
    </source>
</evidence>
<keyword evidence="5 10" id="KW-1015">Disulfide bond</keyword>
<dbReference type="PANTHER" id="PTHR45663">
    <property type="entry name" value="GEO12009P1"/>
    <property type="match status" value="1"/>
</dbReference>
<dbReference type="SUPFAM" id="SSF52833">
    <property type="entry name" value="Thioredoxin-like"/>
    <property type="match status" value="1"/>
</dbReference>